<evidence type="ECO:0008006" key="4">
    <source>
        <dbReference type="Google" id="ProtNLM"/>
    </source>
</evidence>
<proteinExistence type="predicted"/>
<sequence>MAPFYYQVAQPFGWLVFRVVIGGLLMVEGWPEIIAPFAQTGFVESLGLYPG</sequence>
<dbReference type="AlphaFoldDB" id="A0A949PP86"/>
<name>A0A949PP86_9HYPH</name>
<dbReference type="EMBL" id="JAHRVA010000003">
    <property type="protein sequence ID" value="MBV2143694.1"/>
    <property type="molecule type" value="Genomic_DNA"/>
</dbReference>
<keyword evidence="1" id="KW-0812">Transmembrane</keyword>
<keyword evidence="1" id="KW-0472">Membrane</keyword>
<protein>
    <recommendedName>
        <fullName evidence="4">DoxX family protein</fullName>
    </recommendedName>
</protein>
<keyword evidence="1" id="KW-1133">Transmembrane helix</keyword>
<feature type="transmembrane region" description="Helical" evidence="1">
    <location>
        <begin position="12"/>
        <end position="30"/>
    </location>
</feature>
<evidence type="ECO:0000256" key="1">
    <source>
        <dbReference type="SAM" id="Phobius"/>
    </source>
</evidence>
<evidence type="ECO:0000313" key="3">
    <source>
        <dbReference type="Proteomes" id="UP000752297"/>
    </source>
</evidence>
<dbReference type="RefSeq" id="WP_217677679.1">
    <property type="nucleotide sequence ID" value="NZ_JAHRVA010000003.1"/>
</dbReference>
<gene>
    <name evidence="2" type="ORF">KUG47_09295</name>
</gene>
<evidence type="ECO:0000313" key="2">
    <source>
        <dbReference type="EMBL" id="MBV2143694.1"/>
    </source>
</evidence>
<organism evidence="2 3">
    <name type="scientific">Falsochrobactrum tianjinense</name>
    <dbReference type="NCBI Taxonomy" id="2706015"/>
    <lineage>
        <taxon>Bacteria</taxon>
        <taxon>Pseudomonadati</taxon>
        <taxon>Pseudomonadota</taxon>
        <taxon>Alphaproteobacteria</taxon>
        <taxon>Hyphomicrobiales</taxon>
        <taxon>Brucellaceae</taxon>
        <taxon>Falsochrobactrum</taxon>
    </lineage>
</organism>
<keyword evidence="3" id="KW-1185">Reference proteome</keyword>
<reference evidence="2 3" key="1">
    <citation type="submission" date="2021-06" db="EMBL/GenBank/DDBJ databases">
        <title>Falsochrobactrum tianjin sp.nov., a new petroleum-degrading bacteria isolated from oily soils.</title>
        <authorList>
            <person name="Chen G."/>
            <person name="Chen H."/>
            <person name="Tian J."/>
            <person name="Qing J."/>
            <person name="Zhong L."/>
            <person name="Ma W."/>
            <person name="Song Y."/>
            <person name="Cui X."/>
            <person name="Yan B."/>
        </authorList>
    </citation>
    <scope>NUCLEOTIDE SEQUENCE [LARGE SCALE GENOMIC DNA]</scope>
    <source>
        <strain evidence="2 3">TDYN1</strain>
    </source>
</reference>
<accession>A0A949PP86</accession>
<comment type="caution">
    <text evidence="2">The sequence shown here is derived from an EMBL/GenBank/DDBJ whole genome shotgun (WGS) entry which is preliminary data.</text>
</comment>
<dbReference type="Proteomes" id="UP000752297">
    <property type="component" value="Unassembled WGS sequence"/>
</dbReference>